<dbReference type="Proteomes" id="UP000179243">
    <property type="component" value="Unassembled WGS sequence"/>
</dbReference>
<feature type="chain" id="PRO_5009528676" description="Outer membrane protein beta-barrel domain-containing protein" evidence="1">
    <location>
        <begin position="20"/>
        <end position="214"/>
    </location>
</feature>
<organism evidence="2 3">
    <name type="scientific">Candidatus Raymondbacteria bacterium RIFOXYD12_FULL_49_13</name>
    <dbReference type="NCBI Taxonomy" id="1817890"/>
    <lineage>
        <taxon>Bacteria</taxon>
        <taxon>Raymondiibacteriota</taxon>
    </lineage>
</organism>
<reference evidence="2 3" key="1">
    <citation type="journal article" date="2016" name="Nat. Commun.">
        <title>Thousands of microbial genomes shed light on interconnected biogeochemical processes in an aquifer system.</title>
        <authorList>
            <person name="Anantharaman K."/>
            <person name="Brown C.T."/>
            <person name="Hug L.A."/>
            <person name="Sharon I."/>
            <person name="Castelle C.J."/>
            <person name="Probst A.J."/>
            <person name="Thomas B.C."/>
            <person name="Singh A."/>
            <person name="Wilkins M.J."/>
            <person name="Karaoz U."/>
            <person name="Brodie E.L."/>
            <person name="Williams K.H."/>
            <person name="Hubbard S.S."/>
            <person name="Banfield J.F."/>
        </authorList>
    </citation>
    <scope>NUCLEOTIDE SEQUENCE [LARGE SCALE GENOMIC DNA]</scope>
</reference>
<comment type="caution">
    <text evidence="2">The sequence shown here is derived from an EMBL/GenBank/DDBJ whole genome shotgun (WGS) entry which is preliminary data.</text>
</comment>
<evidence type="ECO:0008006" key="4">
    <source>
        <dbReference type="Google" id="ProtNLM"/>
    </source>
</evidence>
<evidence type="ECO:0000313" key="2">
    <source>
        <dbReference type="EMBL" id="OGK05523.1"/>
    </source>
</evidence>
<gene>
    <name evidence="2" type="ORF">A2519_05390</name>
</gene>
<proteinExistence type="predicted"/>
<dbReference type="EMBL" id="MFYX01000055">
    <property type="protein sequence ID" value="OGK05523.1"/>
    <property type="molecule type" value="Genomic_DNA"/>
</dbReference>
<protein>
    <recommendedName>
        <fullName evidence="4">Outer membrane protein beta-barrel domain-containing protein</fullName>
    </recommendedName>
</protein>
<accession>A0A1F7FFX5</accession>
<name>A0A1F7FFX5_UNCRA</name>
<keyword evidence="1" id="KW-0732">Signal</keyword>
<evidence type="ECO:0000313" key="3">
    <source>
        <dbReference type="Proteomes" id="UP000179243"/>
    </source>
</evidence>
<feature type="signal peptide" evidence="1">
    <location>
        <begin position="1"/>
        <end position="19"/>
    </location>
</feature>
<dbReference type="AlphaFoldDB" id="A0A1F7FFX5"/>
<sequence>MKILYVFMLAWCLAPLAFAENPRDHMISEPESPKLSYTGFMFKGGLVFTYASQAGTYYSGPDSGGAKQGTTTAVFGIGGNVAFDNADKTGMYHFIPAIGVDIYPFGENCIYYHASGEFYFGLSNRYTPSRKERRYFGLGPTLNLLVWQQAGNAVQRMVWGFGMNGGMVFPYREKEALFVELRLKYYHYDTDYMEDNFLMNESFLAIGIGAGYGF</sequence>
<evidence type="ECO:0000256" key="1">
    <source>
        <dbReference type="SAM" id="SignalP"/>
    </source>
</evidence>